<comment type="caution">
    <text evidence="6">The sequence shown here is derived from an EMBL/GenBank/DDBJ whole genome shotgun (WGS) entry which is preliminary data.</text>
</comment>
<evidence type="ECO:0000313" key="7">
    <source>
        <dbReference type="Proteomes" id="UP000037247"/>
    </source>
</evidence>
<evidence type="ECO:0000256" key="4">
    <source>
        <dbReference type="PROSITE-ProRule" id="PRU00335"/>
    </source>
</evidence>
<reference evidence="6 7" key="1">
    <citation type="submission" date="2015-05" db="EMBL/GenBank/DDBJ databases">
        <title>Draft genome sequence of the bacterium Gordonia jacobaea a new member of the Gordonia genus.</title>
        <authorList>
            <person name="Jimenez-Galisteo G."/>
            <person name="Dominguez A."/>
            <person name="Munoz E."/>
            <person name="Vinas M."/>
        </authorList>
    </citation>
    <scope>NUCLEOTIDE SEQUENCE [LARGE SCALE GENOMIC DNA]</scope>
    <source>
        <strain evidence="7">mv1</strain>
    </source>
</reference>
<dbReference type="PROSITE" id="PS50977">
    <property type="entry name" value="HTH_TETR_2"/>
    <property type="match status" value="1"/>
</dbReference>
<dbReference type="InterPro" id="IPR009057">
    <property type="entry name" value="Homeodomain-like_sf"/>
</dbReference>
<evidence type="ECO:0000313" key="6">
    <source>
        <dbReference type="EMBL" id="KNA92442.1"/>
    </source>
</evidence>
<dbReference type="InterPro" id="IPR050109">
    <property type="entry name" value="HTH-type_TetR-like_transc_reg"/>
</dbReference>
<feature type="domain" description="HTH tetR-type" evidence="5">
    <location>
        <begin position="16"/>
        <end position="76"/>
    </location>
</feature>
<dbReference type="Gene3D" id="1.10.357.10">
    <property type="entry name" value="Tetracycline Repressor, domain 2"/>
    <property type="match status" value="1"/>
</dbReference>
<keyword evidence="7" id="KW-1185">Reference proteome</keyword>
<dbReference type="PANTHER" id="PTHR30055:SF234">
    <property type="entry name" value="HTH-TYPE TRANSCRIPTIONAL REGULATOR BETI"/>
    <property type="match status" value="1"/>
</dbReference>
<dbReference type="Proteomes" id="UP000037247">
    <property type="component" value="Unassembled WGS sequence"/>
</dbReference>
<dbReference type="InterPro" id="IPR001647">
    <property type="entry name" value="HTH_TetR"/>
</dbReference>
<proteinExistence type="predicted"/>
<evidence type="ECO:0000259" key="5">
    <source>
        <dbReference type="PROSITE" id="PS50977"/>
    </source>
</evidence>
<organism evidence="6 7">
    <name type="scientific">Gordonia jacobaea</name>
    <dbReference type="NCBI Taxonomy" id="122202"/>
    <lineage>
        <taxon>Bacteria</taxon>
        <taxon>Bacillati</taxon>
        <taxon>Actinomycetota</taxon>
        <taxon>Actinomycetes</taxon>
        <taxon>Mycobacteriales</taxon>
        <taxon>Gordoniaceae</taxon>
        <taxon>Gordonia</taxon>
    </lineage>
</organism>
<evidence type="ECO:0000256" key="3">
    <source>
        <dbReference type="ARBA" id="ARBA00023163"/>
    </source>
</evidence>
<protein>
    <recommendedName>
        <fullName evidence="5">HTH tetR-type domain-containing protein</fullName>
    </recommendedName>
</protein>
<evidence type="ECO:0000256" key="2">
    <source>
        <dbReference type="ARBA" id="ARBA00023125"/>
    </source>
</evidence>
<evidence type="ECO:0000256" key="1">
    <source>
        <dbReference type="ARBA" id="ARBA00023015"/>
    </source>
</evidence>
<feature type="DNA-binding region" description="H-T-H motif" evidence="4">
    <location>
        <begin position="39"/>
        <end position="58"/>
    </location>
</feature>
<keyword evidence="1" id="KW-0805">Transcription regulation</keyword>
<dbReference type="PANTHER" id="PTHR30055">
    <property type="entry name" value="HTH-TYPE TRANSCRIPTIONAL REGULATOR RUTR"/>
    <property type="match status" value="1"/>
</dbReference>
<accession>A0ABR5IFU3</accession>
<keyword evidence="2 4" id="KW-0238">DNA-binding</keyword>
<dbReference type="SUPFAM" id="SSF46689">
    <property type="entry name" value="Homeodomain-like"/>
    <property type="match status" value="1"/>
</dbReference>
<name>A0ABR5IFU3_9ACTN</name>
<keyword evidence="3" id="KW-0804">Transcription</keyword>
<dbReference type="Pfam" id="PF00440">
    <property type="entry name" value="TetR_N"/>
    <property type="match status" value="1"/>
</dbReference>
<dbReference type="RefSeq" id="WP_049697666.1">
    <property type="nucleotide sequence ID" value="NZ_JAQDQF010000002.1"/>
</dbReference>
<dbReference type="EMBL" id="LDTZ01000014">
    <property type="protein sequence ID" value="KNA92442.1"/>
    <property type="molecule type" value="Genomic_DNA"/>
</dbReference>
<sequence length="195" mass="22013">MTTPEQSKDLRAKYRLQTAHAIVEAYVSLVEERETDAVSMADVAARAGTSERTVHRHYPTRVDLYAAAGEYINSEVFGLIEMSSLRDLPDVYARVVELYERRPRLAMLMARSATFQPLRTGFRAALHTRLEQLFDAEYPEADSAIRRRAIAGLSYLDSVTAWAALRQESGLDGFEVAETVGWLMKLVLNDVDRDL</sequence>
<gene>
    <name evidence="6" type="ORF">ABW18_03710</name>
</gene>